<dbReference type="OrthoDB" id="288590at2759"/>
<dbReference type="STRING" id="745531.A0A0C3SAR6"/>
<dbReference type="InterPro" id="IPR027443">
    <property type="entry name" value="IPNS-like_sf"/>
</dbReference>
<protein>
    <recommendedName>
        <fullName evidence="1">Non-haem dioxygenase N-terminal domain-containing protein</fullName>
    </recommendedName>
</protein>
<proteinExistence type="predicted"/>
<dbReference type="InterPro" id="IPR026992">
    <property type="entry name" value="DIOX_N"/>
</dbReference>
<dbReference type="EMBL" id="KN840466">
    <property type="protein sequence ID" value="KIP09462.1"/>
    <property type="molecule type" value="Genomic_DNA"/>
</dbReference>
<feature type="domain" description="Non-haem dioxygenase N-terminal" evidence="1">
    <location>
        <begin position="8"/>
        <end position="77"/>
    </location>
</feature>
<dbReference type="SUPFAM" id="SSF51197">
    <property type="entry name" value="Clavaminate synthase-like"/>
    <property type="match status" value="1"/>
</dbReference>
<reference evidence="2 3" key="1">
    <citation type="journal article" date="2014" name="PLoS Genet.">
        <title>Analysis of the Phlebiopsis gigantea genome, transcriptome and secretome provides insight into its pioneer colonization strategies of wood.</title>
        <authorList>
            <person name="Hori C."/>
            <person name="Ishida T."/>
            <person name="Igarashi K."/>
            <person name="Samejima M."/>
            <person name="Suzuki H."/>
            <person name="Master E."/>
            <person name="Ferreira P."/>
            <person name="Ruiz-Duenas F.J."/>
            <person name="Held B."/>
            <person name="Canessa P."/>
            <person name="Larrondo L.F."/>
            <person name="Schmoll M."/>
            <person name="Druzhinina I.S."/>
            <person name="Kubicek C.P."/>
            <person name="Gaskell J.A."/>
            <person name="Kersten P."/>
            <person name="St John F."/>
            <person name="Glasner J."/>
            <person name="Sabat G."/>
            <person name="Splinter BonDurant S."/>
            <person name="Syed K."/>
            <person name="Yadav J."/>
            <person name="Mgbeahuruike A.C."/>
            <person name="Kovalchuk A."/>
            <person name="Asiegbu F.O."/>
            <person name="Lackner G."/>
            <person name="Hoffmeister D."/>
            <person name="Rencoret J."/>
            <person name="Gutierrez A."/>
            <person name="Sun H."/>
            <person name="Lindquist E."/>
            <person name="Barry K."/>
            <person name="Riley R."/>
            <person name="Grigoriev I.V."/>
            <person name="Henrissat B."/>
            <person name="Kues U."/>
            <person name="Berka R.M."/>
            <person name="Martinez A.T."/>
            <person name="Covert S.F."/>
            <person name="Blanchette R.A."/>
            <person name="Cullen D."/>
        </authorList>
    </citation>
    <scope>NUCLEOTIDE SEQUENCE [LARGE SCALE GENOMIC DNA]</scope>
    <source>
        <strain evidence="2 3">11061_1 CR5-6</strain>
    </source>
</reference>
<evidence type="ECO:0000313" key="3">
    <source>
        <dbReference type="Proteomes" id="UP000053257"/>
    </source>
</evidence>
<dbReference type="HOGENOM" id="CLU_2528232_0_0_1"/>
<dbReference type="Proteomes" id="UP000053257">
    <property type="component" value="Unassembled WGS sequence"/>
</dbReference>
<gene>
    <name evidence="2" type="ORF">PHLGIDRAFT_116404</name>
</gene>
<dbReference type="AlphaFoldDB" id="A0A0C3SAR6"/>
<dbReference type="Gene3D" id="2.60.120.330">
    <property type="entry name" value="B-lactam Antibiotic, Isopenicillin N Synthase, Chain"/>
    <property type="match status" value="1"/>
</dbReference>
<evidence type="ECO:0000313" key="2">
    <source>
        <dbReference type="EMBL" id="KIP09462.1"/>
    </source>
</evidence>
<name>A0A0C3SAR6_PHLG1</name>
<sequence>MATYLSSIPILGFSLSRDPANKPNFLAGLRNALTNIGFYYLQNHTIPKEDIDTIISYVPRFFNLLPDDEKEYIGSGPSQLRDSS</sequence>
<keyword evidence="3" id="KW-1185">Reference proteome</keyword>
<dbReference type="Pfam" id="PF14226">
    <property type="entry name" value="DIOX_N"/>
    <property type="match status" value="1"/>
</dbReference>
<evidence type="ECO:0000259" key="1">
    <source>
        <dbReference type="Pfam" id="PF14226"/>
    </source>
</evidence>
<accession>A0A0C3SAR6</accession>
<organism evidence="2 3">
    <name type="scientific">Phlebiopsis gigantea (strain 11061_1 CR5-6)</name>
    <name type="common">White-rot fungus</name>
    <name type="synonym">Peniophora gigantea</name>
    <dbReference type="NCBI Taxonomy" id="745531"/>
    <lineage>
        <taxon>Eukaryota</taxon>
        <taxon>Fungi</taxon>
        <taxon>Dikarya</taxon>
        <taxon>Basidiomycota</taxon>
        <taxon>Agaricomycotina</taxon>
        <taxon>Agaricomycetes</taxon>
        <taxon>Polyporales</taxon>
        <taxon>Phanerochaetaceae</taxon>
        <taxon>Phlebiopsis</taxon>
    </lineage>
</organism>